<dbReference type="UniPathway" id="UPA00379">
    <property type="reaction ID" value="UER00552"/>
</dbReference>
<evidence type="ECO:0000256" key="7">
    <source>
        <dbReference type="PIRSR" id="PIRSR036979-1"/>
    </source>
</evidence>
<dbReference type="PRINTS" id="PR00116">
    <property type="entry name" value="ARGINASE"/>
</dbReference>
<dbReference type="SUPFAM" id="SSF52768">
    <property type="entry name" value="Arginase/deacetylase"/>
    <property type="match status" value="1"/>
</dbReference>
<feature type="binding site" evidence="5">
    <location>
        <position position="151"/>
    </location>
    <ligand>
        <name>Mn(2+)</name>
        <dbReference type="ChEBI" id="CHEBI:29035"/>
        <label>2</label>
    </ligand>
</feature>
<dbReference type="HAMAP" id="MF_00737">
    <property type="entry name" value="Formimidoylglutam"/>
    <property type="match status" value="1"/>
</dbReference>
<evidence type="ECO:0000313" key="12">
    <source>
        <dbReference type="Proteomes" id="UP000467124"/>
    </source>
</evidence>
<feature type="binding site" evidence="5 7">
    <location>
        <position position="240"/>
    </location>
    <ligand>
        <name>Mn(2+)</name>
        <dbReference type="ChEBI" id="CHEBI:29035"/>
        <label>1</label>
    </ligand>
</feature>
<feature type="region of interest" description="Disordered" evidence="10">
    <location>
        <begin position="1"/>
        <end position="22"/>
    </location>
</feature>
<dbReference type="GO" id="GO:0008783">
    <property type="term" value="F:agmatinase activity"/>
    <property type="evidence" value="ECO:0007669"/>
    <property type="project" value="TreeGrafter"/>
</dbReference>
<feature type="compositionally biased region" description="Basic and acidic residues" evidence="10">
    <location>
        <begin position="11"/>
        <end position="20"/>
    </location>
</feature>
<evidence type="ECO:0000256" key="10">
    <source>
        <dbReference type="SAM" id="MobiDB-lite"/>
    </source>
</evidence>
<evidence type="ECO:0000313" key="11">
    <source>
        <dbReference type="EMBL" id="MYR33351.1"/>
    </source>
</evidence>
<feature type="binding site" evidence="7">
    <location>
        <position position="242"/>
    </location>
    <ligand>
        <name>Mn(2+)</name>
        <dbReference type="ChEBI" id="CHEBI:29035"/>
        <label>1</label>
    </ligand>
</feature>
<dbReference type="PANTHER" id="PTHR11358:SF35">
    <property type="entry name" value="FORMIMIDOYLGLUTAMASE"/>
    <property type="match status" value="1"/>
</dbReference>
<dbReference type="GO" id="GO:0033389">
    <property type="term" value="P:putrescine biosynthetic process from arginine, via agmatine"/>
    <property type="evidence" value="ECO:0007669"/>
    <property type="project" value="TreeGrafter"/>
</dbReference>
<name>A0A7K2ITS4_9ACTN</name>
<accession>A0A7K2ITS4</accession>
<gene>
    <name evidence="5 11" type="primary">hutG</name>
    <name evidence="11" type="ORF">GTW20_14025</name>
</gene>
<feature type="binding site" evidence="5 7">
    <location>
        <position position="121"/>
    </location>
    <ligand>
        <name>Mn(2+)</name>
        <dbReference type="ChEBI" id="CHEBI:29035"/>
        <label>1</label>
    </ligand>
</feature>
<comment type="similarity">
    <text evidence="5 8 9">Belongs to the arginase family.</text>
</comment>
<dbReference type="AlphaFoldDB" id="A0A7K2ITS4"/>
<keyword evidence="3 5" id="KW-0369">Histidine metabolism</keyword>
<organism evidence="11 12">
    <name type="scientific">Nocardiopsis alba</name>
    <dbReference type="NCBI Taxonomy" id="53437"/>
    <lineage>
        <taxon>Bacteria</taxon>
        <taxon>Bacillati</taxon>
        <taxon>Actinomycetota</taxon>
        <taxon>Actinomycetes</taxon>
        <taxon>Streptosporangiales</taxon>
        <taxon>Nocardiopsidaceae</taxon>
        <taxon>Nocardiopsis</taxon>
    </lineage>
</organism>
<keyword evidence="2 5" id="KW-0378">Hydrolase</keyword>
<evidence type="ECO:0000256" key="2">
    <source>
        <dbReference type="ARBA" id="ARBA00022801"/>
    </source>
</evidence>
<evidence type="ECO:0000256" key="6">
    <source>
        <dbReference type="NCBIfam" id="TIGR01227"/>
    </source>
</evidence>
<dbReference type="PROSITE" id="PS01053">
    <property type="entry name" value="ARGINASE_1"/>
    <property type="match status" value="1"/>
</dbReference>
<dbReference type="RefSeq" id="WP_042282256.1">
    <property type="nucleotide sequence ID" value="NZ_BAZE01000003.1"/>
</dbReference>
<dbReference type="Pfam" id="PF00491">
    <property type="entry name" value="Arginase"/>
    <property type="match status" value="1"/>
</dbReference>
<protein>
    <recommendedName>
        <fullName evidence="5 6">Formimidoylglutamase</fullName>
        <ecNumber evidence="5 6">3.5.3.8</ecNumber>
    </recommendedName>
    <alternativeName>
        <fullName evidence="5">Formiminoglutamase</fullName>
    </alternativeName>
    <alternativeName>
        <fullName evidence="5">Formiminoglutamate hydrolase</fullName>
    </alternativeName>
</protein>
<dbReference type="InterPro" id="IPR020855">
    <property type="entry name" value="Ureohydrolase_Mn_BS"/>
</dbReference>
<dbReference type="GO" id="GO:0050415">
    <property type="term" value="F:formimidoylglutamase activity"/>
    <property type="evidence" value="ECO:0007669"/>
    <property type="project" value="UniProtKB-UniRule"/>
</dbReference>
<keyword evidence="4 5" id="KW-0464">Manganese</keyword>
<dbReference type="GO" id="GO:0030145">
    <property type="term" value="F:manganese ion binding"/>
    <property type="evidence" value="ECO:0007669"/>
    <property type="project" value="UniProtKB-UniRule"/>
</dbReference>
<feature type="binding site" evidence="5">
    <location>
        <position position="149"/>
    </location>
    <ligand>
        <name>Mn(2+)</name>
        <dbReference type="ChEBI" id="CHEBI:29035"/>
        <label>2</label>
    </ligand>
</feature>
<dbReference type="InterPro" id="IPR006035">
    <property type="entry name" value="Ureohydrolase"/>
</dbReference>
<feature type="binding site" evidence="7">
    <location>
        <position position="151"/>
    </location>
    <ligand>
        <name>Mn(2+)</name>
        <dbReference type="ChEBI" id="CHEBI:29035"/>
        <label>1</label>
    </ligand>
</feature>
<dbReference type="GO" id="GO:0019556">
    <property type="term" value="P:L-histidine catabolic process to glutamate and formamide"/>
    <property type="evidence" value="ECO:0007669"/>
    <property type="project" value="UniProtKB-UniRule"/>
</dbReference>
<sequence>MNRVDPPVWTGRDDGPGAEHRRWHNTVRPLDRADRTGTAIVGFASDEGVRRNKGRTGAAEGPAALRRALAPLALHRDEALYDAGDVRVDDGDLETGQRALGSVVAEAMRAGHFPIVFGGGHEVAYASYLGLDEGLGTDRTRTLGVLNIDAHFDLREESEPTSGTPFLQISEAEKARGRDFRYAVVGINEAGNTPVLFDRADRLGVEYLTDDRCTAAHLERVLDFVRSFLDTVDDVYLTLDLDALPAWVAPGVSAPAPLGVPPEVVQAVVEEVAASGRLALFDVAELNPSLDVDGRTARVAARMVDRVRAGRRRSV</sequence>
<dbReference type="GeneID" id="91390831"/>
<dbReference type="InterPro" id="IPR005923">
    <property type="entry name" value="HutG"/>
</dbReference>
<dbReference type="NCBIfam" id="TIGR01227">
    <property type="entry name" value="hutG"/>
    <property type="match status" value="1"/>
</dbReference>
<feature type="binding site" evidence="5">
    <location>
        <position position="240"/>
    </location>
    <ligand>
        <name>Mn(2+)</name>
        <dbReference type="ChEBI" id="CHEBI:29035"/>
        <label>2</label>
    </ligand>
</feature>
<proteinExistence type="inferred from homology"/>
<comment type="function">
    <text evidence="5">Catalyzes the conversion of N-formimidoyl-L-glutamate to L-glutamate and formamide.</text>
</comment>
<keyword evidence="1 5" id="KW-0479">Metal-binding</keyword>
<evidence type="ECO:0000256" key="3">
    <source>
        <dbReference type="ARBA" id="ARBA00022808"/>
    </source>
</evidence>
<comment type="pathway">
    <text evidence="5">Amino-acid degradation; L-histidine degradation into L-glutamate; L-glutamate from N-formimidoyl-L-glutamate (hydrolase route): step 1/1.</text>
</comment>
<dbReference type="CDD" id="cd09988">
    <property type="entry name" value="Formimidoylglutamase"/>
    <property type="match status" value="1"/>
</dbReference>
<dbReference type="EC" id="3.5.3.8" evidence="5 6"/>
<dbReference type="GO" id="GO:0019557">
    <property type="term" value="P:L-histidine catabolic process to glutamate and formate"/>
    <property type="evidence" value="ECO:0007669"/>
    <property type="project" value="UniProtKB-UniPathway"/>
</dbReference>
<dbReference type="Proteomes" id="UP000467124">
    <property type="component" value="Unassembled WGS sequence"/>
</dbReference>
<comment type="cofactor">
    <cofactor evidence="5 7">
        <name>Mn(2+)</name>
        <dbReference type="ChEBI" id="CHEBI:29035"/>
    </cofactor>
    <text evidence="5 7">Binds 2 manganese ions per subunit.</text>
</comment>
<reference evidence="11 12" key="1">
    <citation type="journal article" date="2019" name="Nat. Commun.">
        <title>The antimicrobial potential of Streptomyces from insect microbiomes.</title>
        <authorList>
            <person name="Chevrette M.G."/>
            <person name="Carlson C.M."/>
            <person name="Ortega H.E."/>
            <person name="Thomas C."/>
            <person name="Ananiev G.E."/>
            <person name="Barns K.J."/>
            <person name="Book A.J."/>
            <person name="Cagnazzo J."/>
            <person name="Carlos C."/>
            <person name="Flanigan W."/>
            <person name="Grubbs K.J."/>
            <person name="Horn H.A."/>
            <person name="Hoffmann F.M."/>
            <person name="Klassen J.L."/>
            <person name="Knack J.J."/>
            <person name="Lewin G.R."/>
            <person name="McDonald B.R."/>
            <person name="Muller L."/>
            <person name="Melo W.G.P."/>
            <person name="Pinto-Tomas A.A."/>
            <person name="Schmitz A."/>
            <person name="Wendt-Pienkowski E."/>
            <person name="Wildman S."/>
            <person name="Zhao M."/>
            <person name="Zhang F."/>
            <person name="Bugni T.S."/>
            <person name="Andes D.R."/>
            <person name="Pupo M.T."/>
            <person name="Currie C.R."/>
        </authorList>
    </citation>
    <scope>NUCLEOTIDE SEQUENCE [LARGE SCALE GENOMIC DNA]</scope>
    <source>
        <strain evidence="11 12">SID5840</strain>
    </source>
</reference>
<comment type="caution">
    <text evidence="11">The sequence shown here is derived from an EMBL/GenBank/DDBJ whole genome shotgun (WGS) entry which is preliminary data.</text>
</comment>
<dbReference type="PANTHER" id="PTHR11358">
    <property type="entry name" value="ARGINASE/AGMATINASE"/>
    <property type="match status" value="1"/>
</dbReference>
<dbReference type="EMBL" id="WWHY01000001">
    <property type="protein sequence ID" value="MYR33351.1"/>
    <property type="molecule type" value="Genomic_DNA"/>
</dbReference>
<evidence type="ECO:0000256" key="9">
    <source>
        <dbReference type="RuleBase" id="RU003684"/>
    </source>
</evidence>
<dbReference type="PROSITE" id="PS51409">
    <property type="entry name" value="ARGINASE_2"/>
    <property type="match status" value="1"/>
</dbReference>
<evidence type="ECO:0000256" key="5">
    <source>
        <dbReference type="HAMAP-Rule" id="MF_00737"/>
    </source>
</evidence>
<feature type="binding site" evidence="5 7">
    <location>
        <position position="149"/>
    </location>
    <ligand>
        <name>Mn(2+)</name>
        <dbReference type="ChEBI" id="CHEBI:29035"/>
        <label>1</label>
    </ligand>
</feature>
<evidence type="ECO:0000256" key="8">
    <source>
        <dbReference type="PROSITE-ProRule" id="PRU00742"/>
    </source>
</evidence>
<dbReference type="Gene3D" id="3.40.800.10">
    <property type="entry name" value="Ureohydrolase domain"/>
    <property type="match status" value="1"/>
</dbReference>
<dbReference type="PIRSF" id="PIRSF036979">
    <property type="entry name" value="Arginase"/>
    <property type="match status" value="1"/>
</dbReference>
<feature type="binding site" evidence="5">
    <location>
        <position position="242"/>
    </location>
    <ligand>
        <name>Mn(2+)</name>
        <dbReference type="ChEBI" id="CHEBI:29035"/>
        <label>2</label>
    </ligand>
</feature>
<evidence type="ECO:0000256" key="1">
    <source>
        <dbReference type="ARBA" id="ARBA00022723"/>
    </source>
</evidence>
<dbReference type="InterPro" id="IPR023696">
    <property type="entry name" value="Ureohydrolase_dom_sf"/>
</dbReference>
<comment type="catalytic activity">
    <reaction evidence="5">
        <text>N-formimidoyl-L-glutamate + H2O = formamide + L-glutamate</text>
        <dbReference type="Rhea" id="RHEA:22492"/>
        <dbReference type="ChEBI" id="CHEBI:15377"/>
        <dbReference type="ChEBI" id="CHEBI:16397"/>
        <dbReference type="ChEBI" id="CHEBI:29985"/>
        <dbReference type="ChEBI" id="CHEBI:58928"/>
        <dbReference type="EC" id="3.5.3.8"/>
    </reaction>
</comment>
<feature type="binding site" evidence="5 7">
    <location>
        <position position="153"/>
    </location>
    <ligand>
        <name>Mn(2+)</name>
        <dbReference type="ChEBI" id="CHEBI:29035"/>
        <label>1</label>
    </ligand>
</feature>
<evidence type="ECO:0000256" key="4">
    <source>
        <dbReference type="ARBA" id="ARBA00023211"/>
    </source>
</evidence>